<proteinExistence type="predicted"/>
<accession>A0A183G7T2</accession>
<sequence length="165" mass="17960">MPESEALCGKMAIMVNEESKCVGSPQLIKTSHGIGCSIRFRLCSMVGEEKAKVVKCFRSAFPKSVLLETHATLLHFELPPPCDLSQLFHFAGANLSDFVLSFSVSQNSLDQAFVNFVKEQTDPVGQRSKHIAVSSGRCASSPPSLPRNTRSAASTCRCSRSHRCP</sequence>
<evidence type="ECO:0000256" key="1">
    <source>
        <dbReference type="ARBA" id="ARBA00022448"/>
    </source>
</evidence>
<dbReference type="InterPro" id="IPR026082">
    <property type="entry name" value="ABCA"/>
</dbReference>
<evidence type="ECO:0000256" key="2">
    <source>
        <dbReference type="ARBA" id="ARBA00022737"/>
    </source>
</evidence>
<gene>
    <name evidence="3" type="ORF">HPBE_LOCUS17870</name>
</gene>
<evidence type="ECO:0000313" key="4">
    <source>
        <dbReference type="Proteomes" id="UP000050761"/>
    </source>
</evidence>
<keyword evidence="4" id="KW-1185">Reference proteome</keyword>
<dbReference type="AlphaFoldDB" id="A0A183G7T2"/>
<reference evidence="3 4" key="1">
    <citation type="submission" date="2018-11" db="EMBL/GenBank/DDBJ databases">
        <authorList>
            <consortium name="Pathogen Informatics"/>
        </authorList>
    </citation>
    <scope>NUCLEOTIDE SEQUENCE [LARGE SCALE GENOMIC DNA]</scope>
</reference>
<accession>A0A3P8A7Z3</accession>
<dbReference type="GO" id="GO:0005319">
    <property type="term" value="F:lipid transporter activity"/>
    <property type="evidence" value="ECO:0007669"/>
    <property type="project" value="TreeGrafter"/>
</dbReference>
<reference evidence="5" key="2">
    <citation type="submission" date="2019-09" db="UniProtKB">
        <authorList>
            <consortium name="WormBaseParasite"/>
        </authorList>
    </citation>
    <scope>IDENTIFICATION</scope>
</reference>
<protein>
    <submittedName>
        <fullName evidence="5">N-acetyltransferase domain-containing protein</fullName>
    </submittedName>
</protein>
<dbReference type="WBParaSite" id="HPBE_0001787101-mRNA-1">
    <property type="protein sequence ID" value="HPBE_0001787101-mRNA-1"/>
    <property type="gene ID" value="HPBE_0001787101"/>
</dbReference>
<keyword evidence="2" id="KW-0677">Repeat</keyword>
<dbReference type="GO" id="GO:0016020">
    <property type="term" value="C:membrane"/>
    <property type="evidence" value="ECO:0007669"/>
    <property type="project" value="InterPro"/>
</dbReference>
<dbReference type="PANTHER" id="PTHR19229">
    <property type="entry name" value="ATP-BINDING CASSETTE TRANSPORTER SUBFAMILY A ABCA"/>
    <property type="match status" value="1"/>
</dbReference>
<dbReference type="GO" id="GO:0140359">
    <property type="term" value="F:ABC-type transporter activity"/>
    <property type="evidence" value="ECO:0007669"/>
    <property type="project" value="InterPro"/>
</dbReference>
<organism evidence="4 5">
    <name type="scientific">Heligmosomoides polygyrus</name>
    <name type="common">Parasitic roundworm</name>
    <dbReference type="NCBI Taxonomy" id="6339"/>
    <lineage>
        <taxon>Eukaryota</taxon>
        <taxon>Metazoa</taxon>
        <taxon>Ecdysozoa</taxon>
        <taxon>Nematoda</taxon>
        <taxon>Chromadorea</taxon>
        <taxon>Rhabditida</taxon>
        <taxon>Rhabditina</taxon>
        <taxon>Rhabditomorpha</taxon>
        <taxon>Strongyloidea</taxon>
        <taxon>Heligmosomidae</taxon>
        <taxon>Heligmosomoides</taxon>
    </lineage>
</organism>
<dbReference type="OrthoDB" id="8061355at2759"/>
<dbReference type="PANTHER" id="PTHR19229:SF36">
    <property type="entry name" value="ATP-BINDING CASSETTE SUB-FAMILY A MEMBER 2"/>
    <property type="match status" value="1"/>
</dbReference>
<name>A0A183G7T2_HELPZ</name>
<evidence type="ECO:0000313" key="3">
    <source>
        <dbReference type="EMBL" id="VDP10087.1"/>
    </source>
</evidence>
<dbReference type="Proteomes" id="UP000050761">
    <property type="component" value="Unassembled WGS sequence"/>
</dbReference>
<evidence type="ECO:0000313" key="5">
    <source>
        <dbReference type="WBParaSite" id="HPBE_0001787101-mRNA-1"/>
    </source>
</evidence>
<dbReference type="EMBL" id="UZAH01030311">
    <property type="protein sequence ID" value="VDP10087.1"/>
    <property type="molecule type" value="Genomic_DNA"/>
</dbReference>
<keyword evidence="1" id="KW-0813">Transport</keyword>